<reference evidence="1 2" key="1">
    <citation type="submission" date="2017-08" db="EMBL/GenBank/DDBJ databases">
        <title>Acidophilic green algal genome provides insights into adaptation to an acidic environment.</title>
        <authorList>
            <person name="Hirooka S."/>
            <person name="Hirose Y."/>
            <person name="Kanesaki Y."/>
            <person name="Higuchi S."/>
            <person name="Fujiwara T."/>
            <person name="Onuma R."/>
            <person name="Era A."/>
            <person name="Ohbayashi R."/>
            <person name="Uzuka A."/>
            <person name="Nozaki H."/>
            <person name="Yoshikawa H."/>
            <person name="Miyagishima S.Y."/>
        </authorList>
    </citation>
    <scope>NUCLEOTIDE SEQUENCE [LARGE SCALE GENOMIC DNA]</scope>
    <source>
        <strain evidence="1 2">NIES-2499</strain>
    </source>
</reference>
<name>A0A250X936_9CHLO</name>
<organism evidence="1 2">
    <name type="scientific">Chlamydomonas eustigma</name>
    <dbReference type="NCBI Taxonomy" id="1157962"/>
    <lineage>
        <taxon>Eukaryota</taxon>
        <taxon>Viridiplantae</taxon>
        <taxon>Chlorophyta</taxon>
        <taxon>core chlorophytes</taxon>
        <taxon>Chlorophyceae</taxon>
        <taxon>CS clade</taxon>
        <taxon>Chlamydomonadales</taxon>
        <taxon>Chlamydomonadaceae</taxon>
        <taxon>Chlamydomonas</taxon>
    </lineage>
</organism>
<gene>
    <name evidence="1" type="ORF">CEUSTIGMA_g7017.t1</name>
</gene>
<evidence type="ECO:0000313" key="1">
    <source>
        <dbReference type="EMBL" id="GAX79576.1"/>
    </source>
</evidence>
<comment type="caution">
    <text evidence="1">The sequence shown here is derived from an EMBL/GenBank/DDBJ whole genome shotgun (WGS) entry which is preliminary data.</text>
</comment>
<protein>
    <submittedName>
        <fullName evidence="1">Uncharacterized protein</fullName>
    </submittedName>
</protein>
<evidence type="ECO:0000313" key="2">
    <source>
        <dbReference type="Proteomes" id="UP000232323"/>
    </source>
</evidence>
<dbReference type="EMBL" id="BEGY01000043">
    <property type="protein sequence ID" value="GAX79576.1"/>
    <property type="molecule type" value="Genomic_DNA"/>
</dbReference>
<accession>A0A250X936</accession>
<dbReference type="Proteomes" id="UP000232323">
    <property type="component" value="Unassembled WGS sequence"/>
</dbReference>
<dbReference type="AlphaFoldDB" id="A0A250X936"/>
<keyword evidence="2" id="KW-1185">Reference proteome</keyword>
<sequence>MVMGGKQSIPQAGLWGLSTLASPCRVVQTRKKGWSGSLFTLSSSGRDDDARERGWRGQKRVSASARFAAWQGYGAIRVSEAAARFATWQSGKRWVDAACCHAIKSLIYQGVLLLAAARPAAPPLHCIAAAAAPVPPVPNCRAWAGGVAAAARPAVPPFHFIAAAAAPVLLLPNCRASTGGIAAAARPVAPHPLHCIVAAAATPVPPLPNSIS</sequence>
<proteinExistence type="predicted"/>